<evidence type="ECO:0000256" key="3">
    <source>
        <dbReference type="ARBA" id="ARBA00005553"/>
    </source>
</evidence>
<dbReference type="Gene3D" id="4.10.95.10">
    <property type="entry name" value="Cytochrome c oxidase, subunit VIa"/>
    <property type="match status" value="1"/>
</dbReference>
<evidence type="ECO:0000256" key="7">
    <source>
        <dbReference type="ARBA" id="ARBA00022989"/>
    </source>
</evidence>
<evidence type="ECO:0000313" key="14">
    <source>
        <dbReference type="Proteomes" id="UP001168821"/>
    </source>
</evidence>
<dbReference type="FunFam" id="4.10.95.10:FF:000001">
    <property type="entry name" value="Cytochrome c oxidase subunit 6A, mitochondrial"/>
    <property type="match status" value="1"/>
</dbReference>
<dbReference type="EMBL" id="JALNTZ010000007">
    <property type="protein sequence ID" value="KAJ3644667.1"/>
    <property type="molecule type" value="Genomic_DNA"/>
</dbReference>
<keyword evidence="14" id="KW-1185">Reference proteome</keyword>
<keyword evidence="9 12" id="KW-0496">Mitochondrion</keyword>
<dbReference type="AlphaFoldDB" id="A0AA38HYK1"/>
<keyword evidence="10 12" id="KW-0472">Membrane</keyword>
<dbReference type="PANTHER" id="PTHR11504">
    <property type="entry name" value="CYTOCHROME C OXIDASE POLYPEPTIDE VIA"/>
    <property type="match status" value="1"/>
</dbReference>
<keyword evidence="6" id="KW-0809">Transit peptide</keyword>
<keyword evidence="7" id="KW-1133">Transmembrane helix</keyword>
<dbReference type="PROSITE" id="PS01329">
    <property type="entry name" value="COX6A"/>
    <property type="match status" value="1"/>
</dbReference>
<name>A0AA38HYK1_9CUCU</name>
<keyword evidence="4" id="KW-0812">Transmembrane</keyword>
<evidence type="ECO:0000256" key="6">
    <source>
        <dbReference type="ARBA" id="ARBA00022946"/>
    </source>
</evidence>
<evidence type="ECO:0000256" key="1">
    <source>
        <dbReference type="ARBA" id="ARBA00004434"/>
    </source>
</evidence>
<accession>A0AA38HYK1</accession>
<dbReference type="InterPro" id="IPR036418">
    <property type="entry name" value="Cyt_c_oxidase_su6a_sf"/>
</dbReference>
<comment type="caution">
    <text evidence="13">The sequence shown here is derived from an EMBL/GenBank/DDBJ whole genome shotgun (WGS) entry which is preliminary data.</text>
</comment>
<comment type="similarity">
    <text evidence="3 11">Belongs to the cytochrome c oxidase subunit 6A family.</text>
</comment>
<comment type="subcellular location">
    <subcellularLocation>
        <location evidence="1">Mitochondrion inner membrane</location>
        <topology evidence="1">Single-pass membrane protein</topology>
    </subcellularLocation>
</comment>
<organism evidence="13 14">
    <name type="scientific">Zophobas morio</name>
    <dbReference type="NCBI Taxonomy" id="2755281"/>
    <lineage>
        <taxon>Eukaryota</taxon>
        <taxon>Metazoa</taxon>
        <taxon>Ecdysozoa</taxon>
        <taxon>Arthropoda</taxon>
        <taxon>Hexapoda</taxon>
        <taxon>Insecta</taxon>
        <taxon>Pterygota</taxon>
        <taxon>Neoptera</taxon>
        <taxon>Endopterygota</taxon>
        <taxon>Coleoptera</taxon>
        <taxon>Polyphaga</taxon>
        <taxon>Cucujiformia</taxon>
        <taxon>Tenebrionidae</taxon>
        <taxon>Zophobas</taxon>
    </lineage>
</organism>
<dbReference type="GO" id="GO:0016491">
    <property type="term" value="F:oxidoreductase activity"/>
    <property type="evidence" value="ECO:0007669"/>
    <property type="project" value="UniProtKB-KW"/>
</dbReference>
<evidence type="ECO:0000256" key="4">
    <source>
        <dbReference type="ARBA" id="ARBA00022692"/>
    </source>
</evidence>
<proteinExistence type="inferred from homology"/>
<evidence type="ECO:0000313" key="13">
    <source>
        <dbReference type="EMBL" id="KAJ3644667.1"/>
    </source>
</evidence>
<evidence type="ECO:0000256" key="10">
    <source>
        <dbReference type="ARBA" id="ARBA00023136"/>
    </source>
</evidence>
<dbReference type="InterPro" id="IPR001349">
    <property type="entry name" value="Cyt_c_oxidase_su6a"/>
</dbReference>
<evidence type="ECO:0000256" key="9">
    <source>
        <dbReference type="ARBA" id="ARBA00023128"/>
    </source>
</evidence>
<dbReference type="PIRSF" id="PIRSF000277">
    <property type="entry name" value="COX6A1"/>
    <property type="match status" value="1"/>
</dbReference>
<keyword evidence="8" id="KW-0560">Oxidoreductase</keyword>
<sequence>MAALINHSVRRFLQTSARRAAGPRVEGPSAVSGGHEGGFKIWKNISLFLALPAIGLCAVNCYLAHVNEGHERPPFVKYDYLRLRSKRFPWGDGNHSLFHNPHTNALPDGYEDDHH</sequence>
<dbReference type="InterPro" id="IPR018507">
    <property type="entry name" value="Cyt_c_oxidase_su6a_CS"/>
</dbReference>
<protein>
    <recommendedName>
        <fullName evidence="12">Cytochrome c oxidase subunit</fullName>
    </recommendedName>
    <alternativeName>
        <fullName evidence="12">Cytochrome c oxidase polypeptide VIa</fullName>
    </alternativeName>
</protein>
<evidence type="ECO:0000256" key="5">
    <source>
        <dbReference type="ARBA" id="ARBA00022792"/>
    </source>
</evidence>
<dbReference type="PANTHER" id="PTHR11504:SF9">
    <property type="entry name" value="CYTOCHROME C OXIDASE SUBUNIT 6A-LIKE"/>
    <property type="match status" value="1"/>
</dbReference>
<evidence type="ECO:0000256" key="12">
    <source>
        <dbReference type="RuleBase" id="RU004397"/>
    </source>
</evidence>
<comment type="pathway">
    <text evidence="2">Energy metabolism; oxidative phosphorylation.</text>
</comment>
<evidence type="ECO:0000256" key="11">
    <source>
        <dbReference type="RuleBase" id="RU004396"/>
    </source>
</evidence>
<dbReference type="GO" id="GO:0006123">
    <property type="term" value="P:mitochondrial electron transport, cytochrome c to oxygen"/>
    <property type="evidence" value="ECO:0007669"/>
    <property type="project" value="TreeGrafter"/>
</dbReference>
<dbReference type="Pfam" id="PF02046">
    <property type="entry name" value="COX6A"/>
    <property type="match status" value="1"/>
</dbReference>
<gene>
    <name evidence="13" type="ORF">Zmor_022378</name>
</gene>
<reference evidence="13" key="1">
    <citation type="journal article" date="2023" name="G3 (Bethesda)">
        <title>Whole genome assemblies of Zophobas morio and Tenebrio molitor.</title>
        <authorList>
            <person name="Kaur S."/>
            <person name="Stinson S.A."/>
            <person name="diCenzo G.C."/>
        </authorList>
    </citation>
    <scope>NUCLEOTIDE SEQUENCE</scope>
    <source>
        <strain evidence="13">QUZm001</strain>
    </source>
</reference>
<dbReference type="GO" id="GO:0005743">
    <property type="term" value="C:mitochondrial inner membrane"/>
    <property type="evidence" value="ECO:0007669"/>
    <property type="project" value="UniProtKB-SubCell"/>
</dbReference>
<evidence type="ECO:0000256" key="8">
    <source>
        <dbReference type="ARBA" id="ARBA00023002"/>
    </source>
</evidence>
<dbReference type="SUPFAM" id="SSF81411">
    <property type="entry name" value="Mitochondrial cytochrome c oxidase subunit VIa"/>
    <property type="match status" value="1"/>
</dbReference>
<dbReference type="GO" id="GO:0030234">
    <property type="term" value="F:enzyme regulator activity"/>
    <property type="evidence" value="ECO:0007669"/>
    <property type="project" value="TreeGrafter"/>
</dbReference>
<dbReference type="Proteomes" id="UP001168821">
    <property type="component" value="Unassembled WGS sequence"/>
</dbReference>
<keyword evidence="5 12" id="KW-0999">Mitochondrion inner membrane</keyword>
<evidence type="ECO:0000256" key="2">
    <source>
        <dbReference type="ARBA" id="ARBA00004673"/>
    </source>
</evidence>
<dbReference type="CDD" id="cd00925">
    <property type="entry name" value="Cyt_c_Oxidase_VIa"/>
    <property type="match status" value="1"/>
</dbReference>